<name>A0A9P6CRV2_9AGAR</name>
<dbReference type="AlphaFoldDB" id="A0A9P6CRV2"/>
<organism evidence="1 2">
    <name type="scientific">Pholiota conissans</name>
    <dbReference type="NCBI Taxonomy" id="109636"/>
    <lineage>
        <taxon>Eukaryota</taxon>
        <taxon>Fungi</taxon>
        <taxon>Dikarya</taxon>
        <taxon>Basidiomycota</taxon>
        <taxon>Agaricomycotina</taxon>
        <taxon>Agaricomycetes</taxon>
        <taxon>Agaricomycetidae</taxon>
        <taxon>Agaricales</taxon>
        <taxon>Agaricineae</taxon>
        <taxon>Strophariaceae</taxon>
        <taxon>Pholiota</taxon>
    </lineage>
</organism>
<evidence type="ECO:0000313" key="2">
    <source>
        <dbReference type="Proteomes" id="UP000807469"/>
    </source>
</evidence>
<proteinExistence type="predicted"/>
<reference evidence="1" key="1">
    <citation type="submission" date="2020-11" db="EMBL/GenBank/DDBJ databases">
        <authorList>
            <consortium name="DOE Joint Genome Institute"/>
            <person name="Ahrendt S."/>
            <person name="Riley R."/>
            <person name="Andreopoulos W."/>
            <person name="Labutti K."/>
            <person name="Pangilinan J."/>
            <person name="Ruiz-Duenas F.J."/>
            <person name="Barrasa J.M."/>
            <person name="Sanchez-Garcia M."/>
            <person name="Camarero S."/>
            <person name="Miyauchi S."/>
            <person name="Serrano A."/>
            <person name="Linde D."/>
            <person name="Babiker R."/>
            <person name="Drula E."/>
            <person name="Ayuso-Fernandez I."/>
            <person name="Pacheco R."/>
            <person name="Padilla G."/>
            <person name="Ferreira P."/>
            <person name="Barriuso J."/>
            <person name="Kellner H."/>
            <person name="Castanera R."/>
            <person name="Alfaro M."/>
            <person name="Ramirez L."/>
            <person name="Pisabarro A.G."/>
            <person name="Kuo A."/>
            <person name="Tritt A."/>
            <person name="Lipzen A."/>
            <person name="He G."/>
            <person name="Yan M."/>
            <person name="Ng V."/>
            <person name="Cullen D."/>
            <person name="Martin F."/>
            <person name="Rosso M.-N."/>
            <person name="Henrissat B."/>
            <person name="Hibbett D."/>
            <person name="Martinez A.T."/>
            <person name="Grigoriev I.V."/>
        </authorList>
    </citation>
    <scope>NUCLEOTIDE SEQUENCE</scope>
    <source>
        <strain evidence="1">CIRM-BRFM 674</strain>
    </source>
</reference>
<dbReference type="EMBL" id="MU156007">
    <property type="protein sequence ID" value="KAF9470424.1"/>
    <property type="molecule type" value="Genomic_DNA"/>
</dbReference>
<accession>A0A9P6CRV2</accession>
<keyword evidence="2" id="KW-1185">Reference proteome</keyword>
<dbReference type="Proteomes" id="UP000807469">
    <property type="component" value="Unassembled WGS sequence"/>
</dbReference>
<dbReference type="OrthoDB" id="2799352at2759"/>
<evidence type="ECO:0000313" key="1">
    <source>
        <dbReference type="EMBL" id="KAF9470424.1"/>
    </source>
</evidence>
<dbReference type="InterPro" id="IPR022698">
    <property type="entry name" value="OrsD"/>
</dbReference>
<gene>
    <name evidence="1" type="ORF">BDN70DRAFT_821396</name>
</gene>
<protein>
    <submittedName>
        <fullName evidence="1">Uncharacterized protein</fullName>
    </submittedName>
</protein>
<sequence length="888" mass="100154">MVTSPDSGILEKTSLIIIPATFRSDIPRYALVCTATGCGHAINPSSDKVIAHLQLHSIPLTTNDQRKLTAYLETFTSSLVSSQIGIEIPDRNSPPLPGLMEYDGYICLLCDHAACTSMSIQSHLSRNHPNTLGAYSDKSRQSTVQTFFNQLPRYFGVNRHMKGVATTSPYAAYLEDIDPLLQSIDTTGVPPEANDLSPLLQQTNWHVYFASILTDKQQVKEVTALMKTPTSTRGIPWLGKILKEVIFDYMVSIRDIAKNADIRVLRLLRECPRVVAGGEYWRAHDREDTLINYGTLLHKWTHAMMVSVESPVAGFDLPFSEDDHTRLNSLKAELKAGHKKEAVEALHILFKHIWYPRLHSSDQFDNVSKWNNIYECLIALDCLREDATFDQPAIITQRFAKIEYHIRGCILYEAFKKSDLFDNNMEKAVFAEASLNIDPSVPSPYNNCLEYQALISSLAYRAGKAPTTRISDDGMFINWKGHEFGVAAFREALQLLANRIQTNINDLIGRYNISINIPENILDDWNENSRGYSWTTSSNFIDDNRALLKAVLNDPDQNIASVDISGKFKWNPEKCWNIIQHCDQISADLALLSFFTIGPSSRGTEFLDSSYANGLRPRTMFHDRDGLWLITRRVKSETLTGQESFIPKKCHPHLTHLFHQYLLIIRPLEAELMFSLRDATVYQQYKEFLYMKSGHRLESDTFSAMISQFLEKHVHTPIGLQGYRQVSVEMGRVFIGNEFLVDIEEMDALAAQSGHSARIAQGHYAVEASHLPGVSSEEILRFGYMSELWWWMTGFRPNYPPLLPRRARFKLTDTATSLNKAFNALPDIQLQSTSTVPPPTALASSSNSITLADLQGLVDGLKATITHEVQQINANLNERVRSAVAEAL</sequence>
<dbReference type="Pfam" id="PF12013">
    <property type="entry name" value="OrsD"/>
    <property type="match status" value="1"/>
</dbReference>
<comment type="caution">
    <text evidence="1">The sequence shown here is derived from an EMBL/GenBank/DDBJ whole genome shotgun (WGS) entry which is preliminary data.</text>
</comment>
<feature type="non-terminal residue" evidence="1">
    <location>
        <position position="888"/>
    </location>
</feature>